<dbReference type="InterPro" id="IPR005215">
    <property type="entry name" value="Trig_fac"/>
</dbReference>
<dbReference type="AlphaFoldDB" id="A0A9D9DXP6"/>
<dbReference type="PANTHER" id="PTHR30560:SF3">
    <property type="entry name" value="TRIGGER FACTOR-LIKE PROTEIN TIG, CHLOROPLASTIC"/>
    <property type="match status" value="1"/>
</dbReference>
<evidence type="ECO:0000313" key="2">
    <source>
        <dbReference type="EMBL" id="MBO8433214.1"/>
    </source>
</evidence>
<feature type="domain" description="Trigger factor ribosome-binding bacterial" evidence="1">
    <location>
        <begin position="1"/>
        <end position="148"/>
    </location>
</feature>
<dbReference type="Proteomes" id="UP000823612">
    <property type="component" value="Unassembled WGS sequence"/>
</dbReference>
<organism evidence="2 3">
    <name type="scientific">Candidatus Pullibacteroides excrementavium</name>
    <dbReference type="NCBI Taxonomy" id="2840905"/>
    <lineage>
        <taxon>Bacteria</taxon>
        <taxon>Pseudomonadati</taxon>
        <taxon>Bacteroidota</taxon>
        <taxon>Bacteroidia</taxon>
        <taxon>Bacteroidales</taxon>
        <taxon>Candidatus Pullibacteroides</taxon>
    </lineage>
</organism>
<dbReference type="EMBL" id="JADIMZ010000117">
    <property type="protein sequence ID" value="MBO8433214.1"/>
    <property type="molecule type" value="Genomic_DNA"/>
</dbReference>
<dbReference type="Pfam" id="PF05697">
    <property type="entry name" value="Trigger_N"/>
    <property type="match status" value="1"/>
</dbReference>
<dbReference type="PANTHER" id="PTHR30560">
    <property type="entry name" value="TRIGGER FACTOR CHAPERONE AND PEPTIDYL-PROLYL CIS/TRANS ISOMERASE"/>
    <property type="match status" value="1"/>
</dbReference>
<dbReference type="GO" id="GO:0051083">
    <property type="term" value="P:'de novo' cotranslational protein folding"/>
    <property type="evidence" value="ECO:0007669"/>
    <property type="project" value="TreeGrafter"/>
</dbReference>
<dbReference type="InterPro" id="IPR008881">
    <property type="entry name" value="Trigger_fac_ribosome-bd_bac"/>
</dbReference>
<dbReference type="InterPro" id="IPR027304">
    <property type="entry name" value="Trigger_fact/SurA_dom_sf"/>
</dbReference>
<dbReference type="GO" id="GO:0044183">
    <property type="term" value="F:protein folding chaperone"/>
    <property type="evidence" value="ECO:0007669"/>
    <property type="project" value="TreeGrafter"/>
</dbReference>
<dbReference type="InterPro" id="IPR037041">
    <property type="entry name" value="Trigger_fac_C_sf"/>
</dbReference>
<protein>
    <recommendedName>
        <fullName evidence="1">Trigger factor ribosome-binding bacterial domain-containing protein</fullName>
    </recommendedName>
</protein>
<dbReference type="GO" id="GO:0015031">
    <property type="term" value="P:protein transport"/>
    <property type="evidence" value="ECO:0007669"/>
    <property type="project" value="InterPro"/>
</dbReference>
<dbReference type="SUPFAM" id="SSF102735">
    <property type="entry name" value="Trigger factor ribosome-binding domain"/>
    <property type="match status" value="1"/>
</dbReference>
<dbReference type="Gene3D" id="3.30.70.1050">
    <property type="entry name" value="Trigger factor ribosome-binding domain"/>
    <property type="match status" value="1"/>
</dbReference>
<name>A0A9D9DXP6_9BACT</name>
<evidence type="ECO:0000259" key="1">
    <source>
        <dbReference type="Pfam" id="PF05697"/>
    </source>
</evidence>
<dbReference type="InterPro" id="IPR036611">
    <property type="entry name" value="Trigger_fac_ribosome-bd_sf"/>
</dbReference>
<sequence>MNITREPKGELSAYLKLELVPQDYEGKVAEELKNYRKKVTMHGFRPGQVPMGLVKKMYGQAVLMDQINKIVAESITNYIKENKIDILGHALPVPEEEKKSEYDFENPGNFTMWFEIGLAPEFSIDLAGIKTTAYHVVATDEQIDKHQESICRRYGVVSSPETAGAADTLGGELFELDEEGNIKEGGINTKTSIAIDLIALKTIQKQFIGKKVGDTVDFEIQKAFKNKADLSSMLNIKEEELANIAPKFRFRIDSITHVEPAVPGEDLYAKAYPGVEIKDEAAFREQMRKEIEGYYKQHSDKKLFVDTVDKIIDNTKFDLPMDFIKRWVISETNRDAEEKKQEPINDIPEEELKQIERSLRWDLIQNKITAQYEVKLEMQDLRDFYKNRVLAQYFPVNAEDEESKKRIEAFIDSMMKNEEEVKRVYDMVFEEKLTALFMEKTQMETKDVDMDEFVAILQKDGTKK</sequence>
<dbReference type="GO" id="GO:0043335">
    <property type="term" value="P:protein unfolding"/>
    <property type="evidence" value="ECO:0007669"/>
    <property type="project" value="TreeGrafter"/>
</dbReference>
<reference evidence="2" key="1">
    <citation type="submission" date="2020-10" db="EMBL/GenBank/DDBJ databases">
        <authorList>
            <person name="Gilroy R."/>
        </authorList>
    </citation>
    <scope>NUCLEOTIDE SEQUENCE</scope>
    <source>
        <strain evidence="2">2889</strain>
    </source>
</reference>
<proteinExistence type="predicted"/>
<dbReference type="GO" id="GO:0043022">
    <property type="term" value="F:ribosome binding"/>
    <property type="evidence" value="ECO:0007669"/>
    <property type="project" value="TreeGrafter"/>
</dbReference>
<evidence type="ECO:0000313" key="3">
    <source>
        <dbReference type="Proteomes" id="UP000823612"/>
    </source>
</evidence>
<dbReference type="SUPFAM" id="SSF109998">
    <property type="entry name" value="Triger factor/SurA peptide-binding domain-like"/>
    <property type="match status" value="1"/>
</dbReference>
<comment type="caution">
    <text evidence="2">The sequence shown here is derived from an EMBL/GenBank/DDBJ whole genome shotgun (WGS) entry which is preliminary data.</text>
</comment>
<gene>
    <name evidence="2" type="ORF">IAB08_08010</name>
</gene>
<dbReference type="GO" id="GO:0003755">
    <property type="term" value="F:peptidyl-prolyl cis-trans isomerase activity"/>
    <property type="evidence" value="ECO:0007669"/>
    <property type="project" value="TreeGrafter"/>
</dbReference>
<dbReference type="Gene3D" id="1.10.3120.10">
    <property type="entry name" value="Trigger factor, C-terminal domain"/>
    <property type="match status" value="1"/>
</dbReference>
<reference evidence="2" key="2">
    <citation type="journal article" date="2021" name="PeerJ">
        <title>Extensive microbial diversity within the chicken gut microbiome revealed by metagenomics and culture.</title>
        <authorList>
            <person name="Gilroy R."/>
            <person name="Ravi A."/>
            <person name="Getino M."/>
            <person name="Pursley I."/>
            <person name="Horton D.L."/>
            <person name="Alikhan N.F."/>
            <person name="Baker D."/>
            <person name="Gharbi K."/>
            <person name="Hall N."/>
            <person name="Watson M."/>
            <person name="Adriaenssens E.M."/>
            <person name="Foster-Nyarko E."/>
            <person name="Jarju S."/>
            <person name="Secka A."/>
            <person name="Antonio M."/>
            <person name="Oren A."/>
            <person name="Chaudhuri R.R."/>
            <person name="La Ragione R."/>
            <person name="Hildebrand F."/>
            <person name="Pallen M.J."/>
        </authorList>
    </citation>
    <scope>NUCLEOTIDE SEQUENCE</scope>
    <source>
        <strain evidence="2">2889</strain>
    </source>
</reference>
<accession>A0A9D9DXP6</accession>